<organism evidence="2 3">
    <name type="scientific">Caenorhabditis tropicalis</name>
    <dbReference type="NCBI Taxonomy" id="1561998"/>
    <lineage>
        <taxon>Eukaryota</taxon>
        <taxon>Metazoa</taxon>
        <taxon>Ecdysozoa</taxon>
        <taxon>Nematoda</taxon>
        <taxon>Chromadorea</taxon>
        <taxon>Rhabditida</taxon>
        <taxon>Rhabditina</taxon>
        <taxon>Rhabditomorpha</taxon>
        <taxon>Rhabditoidea</taxon>
        <taxon>Rhabditidae</taxon>
        <taxon>Peloderinae</taxon>
        <taxon>Caenorhabditis</taxon>
    </lineage>
</organism>
<feature type="region of interest" description="Disordered" evidence="1">
    <location>
        <begin position="146"/>
        <end position="188"/>
    </location>
</feature>
<feature type="compositionally biased region" description="Low complexity" evidence="1">
    <location>
        <begin position="84"/>
        <end position="98"/>
    </location>
</feature>
<keyword evidence="2" id="KW-1185">Reference proteome</keyword>
<dbReference type="STRING" id="1561998.A0A1I7TZV7"/>
<feature type="compositionally biased region" description="Basic and acidic residues" evidence="1">
    <location>
        <begin position="176"/>
        <end position="188"/>
    </location>
</feature>
<sequence>MRRYGAPAWYSQSTYSLNIIPEEYVPPVDYDIDFHDAIHDETTAGGGQIGGESLDRRGWSGASTGNRTTLTASVHNNLMNGRMSSSSHNLSTRLSGSSQNLHQPTNAYGVSKMKMFDVTAFSPNDVYVIVNSMWQLQFPIVPPANNPSDSSASGRIANLLSRPFRSNPLKRTKSVSKMEKSLAEANQK</sequence>
<dbReference type="WBParaSite" id="Csp11.Scaffold629.g13456.t3">
    <property type="protein sequence ID" value="Csp11.Scaffold629.g13456.t3"/>
    <property type="gene ID" value="Csp11.Scaffold629.g13456"/>
</dbReference>
<evidence type="ECO:0000313" key="2">
    <source>
        <dbReference type="Proteomes" id="UP000095282"/>
    </source>
</evidence>
<dbReference type="Proteomes" id="UP000095282">
    <property type="component" value="Unplaced"/>
</dbReference>
<accession>A0A1I7TZV7</accession>
<protein>
    <submittedName>
        <fullName evidence="3">Anaphase-promoting complex subunit 13</fullName>
    </submittedName>
</protein>
<reference evidence="3" key="1">
    <citation type="submission" date="2016-11" db="UniProtKB">
        <authorList>
            <consortium name="WormBaseParasite"/>
        </authorList>
    </citation>
    <scope>IDENTIFICATION</scope>
</reference>
<proteinExistence type="predicted"/>
<name>A0A1I7TZV7_9PELO</name>
<dbReference type="eggNOG" id="KOG3508">
    <property type="taxonomic scope" value="Eukaryota"/>
</dbReference>
<evidence type="ECO:0000256" key="1">
    <source>
        <dbReference type="SAM" id="MobiDB-lite"/>
    </source>
</evidence>
<evidence type="ECO:0000313" key="3">
    <source>
        <dbReference type="WBParaSite" id="Csp11.Scaffold629.g13456.t3"/>
    </source>
</evidence>
<feature type="region of interest" description="Disordered" evidence="1">
    <location>
        <begin position="83"/>
        <end position="102"/>
    </location>
</feature>
<dbReference type="AlphaFoldDB" id="A0A1I7TZV7"/>